<dbReference type="Pfam" id="PF12833">
    <property type="entry name" value="HTH_18"/>
    <property type="match status" value="1"/>
</dbReference>
<evidence type="ECO:0000256" key="10">
    <source>
        <dbReference type="ARBA" id="ARBA00023125"/>
    </source>
</evidence>
<dbReference type="SUPFAM" id="SSF63829">
    <property type="entry name" value="Calcium-dependent phosphotriesterase"/>
    <property type="match status" value="3"/>
</dbReference>
<keyword evidence="10" id="KW-0238">DNA-binding</keyword>
<dbReference type="PROSITE" id="PS50109">
    <property type="entry name" value="HIS_KIN"/>
    <property type="match status" value="1"/>
</dbReference>
<accession>A0A917DD53</accession>
<comment type="caution">
    <text evidence="17">The sequence shown here is derived from an EMBL/GenBank/DDBJ whole genome shotgun (WGS) entry which is preliminary data.</text>
</comment>
<dbReference type="Pfam" id="PF00512">
    <property type="entry name" value="HisKA"/>
    <property type="match status" value="1"/>
</dbReference>
<dbReference type="GO" id="GO:0005524">
    <property type="term" value="F:ATP binding"/>
    <property type="evidence" value="ECO:0007669"/>
    <property type="project" value="UniProtKB-KW"/>
</dbReference>
<dbReference type="InterPro" id="IPR036890">
    <property type="entry name" value="HATPase_C_sf"/>
</dbReference>
<dbReference type="RefSeq" id="WP_188362494.1">
    <property type="nucleotide sequence ID" value="NZ_BMFG01000008.1"/>
</dbReference>
<dbReference type="PROSITE" id="PS01124">
    <property type="entry name" value="HTH_ARAC_FAMILY_2"/>
    <property type="match status" value="1"/>
</dbReference>
<dbReference type="SUPFAM" id="SSF52172">
    <property type="entry name" value="CheY-like"/>
    <property type="match status" value="1"/>
</dbReference>
<feature type="domain" description="Histidine kinase" evidence="15">
    <location>
        <begin position="866"/>
        <end position="1086"/>
    </location>
</feature>
<keyword evidence="7" id="KW-0067">ATP-binding</keyword>
<reference evidence="17" key="1">
    <citation type="journal article" date="2014" name="Int. J. Syst. Evol. Microbiol.">
        <title>Complete genome sequence of Corynebacterium casei LMG S-19264T (=DSM 44701T), isolated from a smear-ripened cheese.</title>
        <authorList>
            <consortium name="US DOE Joint Genome Institute (JGI-PGF)"/>
            <person name="Walter F."/>
            <person name="Albersmeier A."/>
            <person name="Kalinowski J."/>
            <person name="Ruckert C."/>
        </authorList>
    </citation>
    <scope>NUCLEOTIDE SEQUENCE</scope>
    <source>
        <strain evidence="17">CGMCC 1.12506</strain>
    </source>
</reference>
<dbReference type="Gene3D" id="2.60.40.10">
    <property type="entry name" value="Immunoglobulins"/>
    <property type="match status" value="1"/>
</dbReference>
<dbReference type="Pfam" id="PF02518">
    <property type="entry name" value="HATPase_c"/>
    <property type="match status" value="1"/>
</dbReference>
<dbReference type="GO" id="GO:0000155">
    <property type="term" value="F:phosphorelay sensor kinase activity"/>
    <property type="evidence" value="ECO:0007669"/>
    <property type="project" value="InterPro"/>
</dbReference>
<dbReference type="InterPro" id="IPR011110">
    <property type="entry name" value="Reg_prop"/>
</dbReference>
<dbReference type="EC" id="2.7.13.3" evidence="2"/>
<dbReference type="PRINTS" id="PR00344">
    <property type="entry name" value="BCTRLSENSOR"/>
</dbReference>
<evidence type="ECO:0000256" key="9">
    <source>
        <dbReference type="ARBA" id="ARBA00023015"/>
    </source>
</evidence>
<feature type="domain" description="Response regulatory" evidence="16">
    <location>
        <begin position="1124"/>
        <end position="1239"/>
    </location>
</feature>
<evidence type="ECO:0000256" key="5">
    <source>
        <dbReference type="ARBA" id="ARBA00022741"/>
    </source>
</evidence>
<dbReference type="SMART" id="SM00448">
    <property type="entry name" value="REC"/>
    <property type="match status" value="1"/>
</dbReference>
<evidence type="ECO:0000259" key="16">
    <source>
        <dbReference type="PROSITE" id="PS50110"/>
    </source>
</evidence>
<feature type="modified residue" description="4-aspartylphosphate" evidence="12">
    <location>
        <position position="1172"/>
    </location>
</feature>
<evidence type="ECO:0000259" key="14">
    <source>
        <dbReference type="PROSITE" id="PS01124"/>
    </source>
</evidence>
<evidence type="ECO:0000256" key="13">
    <source>
        <dbReference type="SAM" id="SignalP"/>
    </source>
</evidence>
<dbReference type="InterPro" id="IPR004358">
    <property type="entry name" value="Sig_transdc_His_kin-like_C"/>
</dbReference>
<dbReference type="Pfam" id="PF00072">
    <property type="entry name" value="Response_reg"/>
    <property type="match status" value="1"/>
</dbReference>
<dbReference type="InterPro" id="IPR011006">
    <property type="entry name" value="CheY-like_superfamily"/>
</dbReference>
<dbReference type="EMBL" id="BMFG01000008">
    <property type="protein sequence ID" value="GGD30329.1"/>
    <property type="molecule type" value="Genomic_DNA"/>
</dbReference>
<dbReference type="Gene3D" id="3.40.50.2300">
    <property type="match status" value="1"/>
</dbReference>
<evidence type="ECO:0000256" key="7">
    <source>
        <dbReference type="ARBA" id="ARBA00022840"/>
    </source>
</evidence>
<organism evidence="17 18">
    <name type="scientific">Flavobacterium orientale</name>
    <dbReference type="NCBI Taxonomy" id="1756020"/>
    <lineage>
        <taxon>Bacteria</taxon>
        <taxon>Pseudomonadati</taxon>
        <taxon>Bacteroidota</taxon>
        <taxon>Flavobacteriia</taxon>
        <taxon>Flavobacteriales</taxon>
        <taxon>Flavobacteriaceae</taxon>
        <taxon>Flavobacterium</taxon>
    </lineage>
</organism>
<keyword evidence="3 12" id="KW-0597">Phosphoprotein</keyword>
<dbReference type="PANTHER" id="PTHR43547:SF2">
    <property type="entry name" value="HYBRID SIGNAL TRANSDUCTION HISTIDINE KINASE C"/>
    <property type="match status" value="1"/>
</dbReference>
<dbReference type="InterPro" id="IPR009057">
    <property type="entry name" value="Homeodomain-like_sf"/>
</dbReference>
<dbReference type="SMART" id="SM00387">
    <property type="entry name" value="HATPase_c"/>
    <property type="match status" value="1"/>
</dbReference>
<dbReference type="InterPro" id="IPR013783">
    <property type="entry name" value="Ig-like_fold"/>
</dbReference>
<dbReference type="Proteomes" id="UP000625735">
    <property type="component" value="Unassembled WGS sequence"/>
</dbReference>
<evidence type="ECO:0000256" key="3">
    <source>
        <dbReference type="ARBA" id="ARBA00022553"/>
    </source>
</evidence>
<evidence type="ECO:0000256" key="6">
    <source>
        <dbReference type="ARBA" id="ARBA00022777"/>
    </source>
</evidence>
<evidence type="ECO:0000256" key="4">
    <source>
        <dbReference type="ARBA" id="ARBA00022679"/>
    </source>
</evidence>
<dbReference type="InterPro" id="IPR015943">
    <property type="entry name" value="WD40/YVTN_repeat-like_dom_sf"/>
</dbReference>
<reference evidence="17" key="2">
    <citation type="submission" date="2020-09" db="EMBL/GenBank/DDBJ databases">
        <authorList>
            <person name="Sun Q."/>
            <person name="Zhou Y."/>
        </authorList>
    </citation>
    <scope>NUCLEOTIDE SEQUENCE</scope>
    <source>
        <strain evidence="17">CGMCC 1.12506</strain>
    </source>
</reference>
<dbReference type="SMART" id="SM00388">
    <property type="entry name" value="HisKA"/>
    <property type="match status" value="1"/>
</dbReference>
<sequence length="1372" mass="157204">MNLLQNKTLGLLSFFSLFSWVVSAQDVRFQKLTINEGLSQNVVFSITQDSDGFMWFATKDGLNRYDGYTFTIYQHSPSDKNALASNYITTLFNDRNGTLWIGTENGVLHNYNKKTNNFQRIYLPLAHAMSKNTAEITTITQDKNATIWVGTKSNGIFKIPFDEEHYNLNQITQIYKNPKSNFNLSDNNITKLHVDDSGMLWIATANGLTRMHIKNEALATFYFEVQHRSTFGLDKDFGIGSIAEADKNKLWLGTRSGLVLFNTLDFSYEFYPHHLNIFRYGWGNIKEIVEDKKGNLWLATAAELMRFDKTTKKYESFKNDPLLPESLNYNSISSLFIDHSHMLWVGTTGMGINYYDPKANRFGKVNRKDFLNSRIPGFSIRSIVEENDRYVWIGAEVLYRWDRKTNQLKTFESSSKNLKHFGNTSVSSLLKSKDNALWIGSTEGLFRYNPKTEETVLFANDPTNPNSLPKKGASFIFEAQNGTIWVITENHLSKMIDRNKGIFKNYTIKNNSAENFIVQSFIYEDENNILWIASKNGMMAFNPVKESFRTYLNNPENEKSLSNNNVNVICPDPYYPSRFLWIGTTGGLNLFDKKHQTFTHFTQKDGLPNNVVYGILPDSQNYLWLSTNKGISKFNPKDKTFRNYDVHDGLQSNEFNTGAFYKSAKGELFFGGISGVNYFFPEQIQDNPYLPSVAITGIKIYSENKSKKAYTETREIHSINGEKLQFSHRDNILIFEFAALDFSAIAKNKFAYQLENFNDNWIYIDKSRSATFTNLPPGNYTFKVKGSNNDGVWNQKVTTVSFQVLPHWSGTWWAYLGYFLILLAVLYRIRNYEMKRLKWKAKIEKDKNENETLRNLDQLKTRFFTNISHEFRTPLTLIRGNVEQLMEDHKASKIKNQLHQIDQNTQQLLKLINQLLDISKLEAGAMQLNSKTYNIVPFIEHLVYSLEAVCQNRGITLSFTTESQTIYANYDEEKMEKVILNLLSNALKFTNDNGTIEVSVTTNNNTVRITVKDDGVGIEPTALPFIFNRFYQADNSDTKPFAGTGIGLTLVKELIELHKGKVHVIRNEECTNDKGTTFIIELPIGIVVDIPLEQPTKKEMVFHDAVPDLKVAAIKNTKEVAKKIIVLVDDNPHIRLFLKQQLKDKYKIIEAENGKKGILKSQKHIPDLIIADIMMPEMDGYTMVQQLRNDELTSHIPIILLTGKATLDDKLKGLEYGVDAYLTKPFNSKELKITIANLMDQREQLRLKFQKSFKVEKSQVAVSSVDQLFLEKAIHYIKDNMDNANFSVELLAQKMCLSPSQLHRKMVALLNQAPGQLIRSIRLEHSADLLLQNAGNIAEIGYQTGFSDQTYFSRAFKNQFGCSPSSYKKTVK</sequence>
<evidence type="ECO:0000313" key="17">
    <source>
        <dbReference type="EMBL" id="GGD30329.1"/>
    </source>
</evidence>
<evidence type="ECO:0000256" key="2">
    <source>
        <dbReference type="ARBA" id="ARBA00012438"/>
    </source>
</evidence>
<comment type="catalytic activity">
    <reaction evidence="1">
        <text>ATP + protein L-histidine = ADP + protein N-phospho-L-histidine.</text>
        <dbReference type="EC" id="2.7.13.3"/>
    </reaction>
</comment>
<keyword evidence="5" id="KW-0547">Nucleotide-binding</keyword>
<evidence type="ECO:0000313" key="18">
    <source>
        <dbReference type="Proteomes" id="UP000625735"/>
    </source>
</evidence>
<dbReference type="InterPro" id="IPR001789">
    <property type="entry name" value="Sig_transdc_resp-reg_receiver"/>
</dbReference>
<dbReference type="InterPro" id="IPR018062">
    <property type="entry name" value="HTH_AraC-typ_CS"/>
</dbReference>
<keyword evidence="9" id="KW-0805">Transcription regulation</keyword>
<gene>
    <name evidence="17" type="ORF">GCM10011343_20610</name>
</gene>
<evidence type="ECO:0000259" key="15">
    <source>
        <dbReference type="PROSITE" id="PS50109"/>
    </source>
</evidence>
<dbReference type="FunFam" id="3.30.565.10:FF:000037">
    <property type="entry name" value="Hybrid sensor histidine kinase/response regulator"/>
    <property type="match status" value="1"/>
</dbReference>
<protein>
    <recommendedName>
        <fullName evidence="2">histidine kinase</fullName>
        <ecNumber evidence="2">2.7.13.3</ecNumber>
    </recommendedName>
</protein>
<dbReference type="InterPro" id="IPR018060">
    <property type="entry name" value="HTH_AraC"/>
</dbReference>
<dbReference type="PROSITE" id="PS50110">
    <property type="entry name" value="RESPONSE_REGULATORY"/>
    <property type="match status" value="1"/>
</dbReference>
<dbReference type="Pfam" id="PF07495">
    <property type="entry name" value="Y_Y_Y"/>
    <property type="match status" value="1"/>
</dbReference>
<dbReference type="GO" id="GO:0043565">
    <property type="term" value="F:sequence-specific DNA binding"/>
    <property type="evidence" value="ECO:0007669"/>
    <property type="project" value="InterPro"/>
</dbReference>
<dbReference type="SUPFAM" id="SSF55874">
    <property type="entry name" value="ATPase domain of HSP90 chaperone/DNA topoisomerase II/histidine kinase"/>
    <property type="match status" value="1"/>
</dbReference>
<keyword evidence="13" id="KW-0732">Signal</keyword>
<dbReference type="Gene3D" id="2.130.10.10">
    <property type="entry name" value="YVTN repeat-like/Quinoprotein amine dehydrogenase"/>
    <property type="match status" value="4"/>
</dbReference>
<keyword evidence="4" id="KW-0808">Transferase</keyword>
<dbReference type="SUPFAM" id="SSF47384">
    <property type="entry name" value="Homodimeric domain of signal transducing histidine kinase"/>
    <property type="match status" value="1"/>
</dbReference>
<evidence type="ECO:0000256" key="12">
    <source>
        <dbReference type="PROSITE-ProRule" id="PRU00169"/>
    </source>
</evidence>
<dbReference type="GO" id="GO:0003700">
    <property type="term" value="F:DNA-binding transcription factor activity"/>
    <property type="evidence" value="ECO:0007669"/>
    <property type="project" value="InterPro"/>
</dbReference>
<dbReference type="SMART" id="SM00342">
    <property type="entry name" value="HTH_ARAC"/>
    <property type="match status" value="1"/>
</dbReference>
<dbReference type="CDD" id="cd00082">
    <property type="entry name" value="HisKA"/>
    <property type="match status" value="1"/>
</dbReference>
<dbReference type="PANTHER" id="PTHR43547">
    <property type="entry name" value="TWO-COMPONENT HISTIDINE KINASE"/>
    <property type="match status" value="1"/>
</dbReference>
<feature type="domain" description="HTH araC/xylS-type" evidence="14">
    <location>
        <begin position="1271"/>
        <end position="1370"/>
    </location>
</feature>
<name>A0A917DD53_9FLAO</name>
<evidence type="ECO:0000256" key="11">
    <source>
        <dbReference type="ARBA" id="ARBA00023163"/>
    </source>
</evidence>
<dbReference type="InterPro" id="IPR005467">
    <property type="entry name" value="His_kinase_dom"/>
</dbReference>
<dbReference type="InterPro" id="IPR003594">
    <property type="entry name" value="HATPase_dom"/>
</dbReference>
<dbReference type="CDD" id="cd00075">
    <property type="entry name" value="HATPase"/>
    <property type="match status" value="1"/>
</dbReference>
<proteinExistence type="predicted"/>
<dbReference type="CDD" id="cd00146">
    <property type="entry name" value="PKD"/>
    <property type="match status" value="1"/>
</dbReference>
<dbReference type="InterPro" id="IPR003661">
    <property type="entry name" value="HisK_dim/P_dom"/>
</dbReference>
<dbReference type="Gene3D" id="1.10.10.60">
    <property type="entry name" value="Homeodomain-like"/>
    <property type="match status" value="1"/>
</dbReference>
<dbReference type="PROSITE" id="PS00041">
    <property type="entry name" value="HTH_ARAC_FAMILY_1"/>
    <property type="match status" value="1"/>
</dbReference>
<dbReference type="Gene3D" id="3.30.565.10">
    <property type="entry name" value="Histidine kinase-like ATPase, C-terminal domain"/>
    <property type="match status" value="1"/>
</dbReference>
<keyword evidence="8" id="KW-0902">Two-component regulatory system</keyword>
<dbReference type="InterPro" id="IPR011123">
    <property type="entry name" value="Y_Y_Y"/>
</dbReference>
<dbReference type="Pfam" id="PF07494">
    <property type="entry name" value="Reg_prop"/>
    <property type="match status" value="3"/>
</dbReference>
<dbReference type="InterPro" id="IPR036097">
    <property type="entry name" value="HisK_dim/P_sf"/>
</dbReference>
<dbReference type="Gene3D" id="1.10.287.130">
    <property type="match status" value="1"/>
</dbReference>
<feature type="chain" id="PRO_5036872345" description="histidine kinase" evidence="13">
    <location>
        <begin position="25"/>
        <end position="1372"/>
    </location>
</feature>
<dbReference type="SUPFAM" id="SSF46689">
    <property type="entry name" value="Homeodomain-like"/>
    <property type="match status" value="1"/>
</dbReference>
<evidence type="ECO:0000256" key="1">
    <source>
        <dbReference type="ARBA" id="ARBA00000085"/>
    </source>
</evidence>
<keyword evidence="6 17" id="KW-0418">Kinase</keyword>
<keyword evidence="11" id="KW-0804">Transcription</keyword>
<keyword evidence="18" id="KW-1185">Reference proteome</keyword>
<evidence type="ECO:0000256" key="8">
    <source>
        <dbReference type="ARBA" id="ARBA00023012"/>
    </source>
</evidence>
<feature type="signal peptide" evidence="13">
    <location>
        <begin position="1"/>
        <end position="24"/>
    </location>
</feature>
<dbReference type="FunFam" id="1.10.287.130:FF:000045">
    <property type="entry name" value="Two-component system sensor histidine kinase/response regulator"/>
    <property type="match status" value="1"/>
</dbReference>